<keyword evidence="4" id="KW-1185">Reference proteome</keyword>
<reference evidence="3" key="2">
    <citation type="submission" date="2020-11" db="EMBL/GenBank/DDBJ databases">
        <title>Whole genome sequencing of Colletotrichum sp.</title>
        <authorList>
            <person name="Li H."/>
        </authorList>
    </citation>
    <scope>NUCLEOTIDE SEQUENCE</scope>
    <source>
        <strain evidence="3">CkLH20</strain>
    </source>
</reference>
<feature type="region of interest" description="Disordered" evidence="1">
    <location>
        <begin position="19"/>
        <end position="44"/>
    </location>
</feature>
<dbReference type="OrthoDB" id="194443at2759"/>
<dbReference type="InterPro" id="IPR011333">
    <property type="entry name" value="SKP1/BTB/POZ_sf"/>
</dbReference>
<feature type="domain" description="BTB" evidence="2">
    <location>
        <begin position="62"/>
        <end position="131"/>
    </location>
</feature>
<dbReference type="PROSITE" id="PS50097">
    <property type="entry name" value="BTB"/>
    <property type="match status" value="1"/>
</dbReference>
<dbReference type="PANTHER" id="PTHR47843">
    <property type="entry name" value="BTB DOMAIN-CONTAINING PROTEIN-RELATED"/>
    <property type="match status" value="1"/>
</dbReference>
<sequence>MDSTSGSLPAGWFEEVRKAARANNDARTDKAARADKATRADKAPQKEKVSAAWLFLAPEPSDLVTLNCGGKTFRFNKAMLTKNSEYFRACLTNASFTEGQTSTIDFDDDIDPEHLGIYLHLVYSKATGFEVHLASLQNLSEPRDLRALVKVYQLADRFLNEDLRLDMANLILNTADKLAHKDAGGLLMTEEKRIWWLKNFKNGFEALDKHNPDQIRLRCDLAAAFARGFPSEHLRPIVYLIEDNQEFLRELFLAMAERVSLLQDEASKNLKSIQRGIGLFGRSLDNSDYTAYA</sequence>
<dbReference type="SMART" id="SM00225">
    <property type="entry name" value="BTB"/>
    <property type="match status" value="1"/>
</dbReference>
<dbReference type="InterPro" id="IPR000210">
    <property type="entry name" value="BTB/POZ_dom"/>
</dbReference>
<dbReference type="CDD" id="cd18186">
    <property type="entry name" value="BTB_POZ_ZBTB_KLHL-like"/>
    <property type="match status" value="1"/>
</dbReference>
<name>A0A9P6LGA7_9PEZI</name>
<accession>A0A9P6LGA7</accession>
<organism evidence="3 4">
    <name type="scientific">Colletotrichum karsti</name>
    <dbReference type="NCBI Taxonomy" id="1095194"/>
    <lineage>
        <taxon>Eukaryota</taxon>
        <taxon>Fungi</taxon>
        <taxon>Dikarya</taxon>
        <taxon>Ascomycota</taxon>
        <taxon>Pezizomycotina</taxon>
        <taxon>Sordariomycetes</taxon>
        <taxon>Hypocreomycetidae</taxon>
        <taxon>Glomerellales</taxon>
        <taxon>Glomerellaceae</taxon>
        <taxon>Colletotrichum</taxon>
        <taxon>Colletotrichum boninense species complex</taxon>
    </lineage>
</organism>
<proteinExistence type="predicted"/>
<evidence type="ECO:0000256" key="1">
    <source>
        <dbReference type="SAM" id="MobiDB-lite"/>
    </source>
</evidence>
<protein>
    <recommendedName>
        <fullName evidence="2">BTB domain-containing protein</fullName>
    </recommendedName>
</protein>
<dbReference type="Proteomes" id="UP000781932">
    <property type="component" value="Unassembled WGS sequence"/>
</dbReference>
<dbReference type="Pfam" id="PF00651">
    <property type="entry name" value="BTB"/>
    <property type="match status" value="1"/>
</dbReference>
<evidence type="ECO:0000259" key="2">
    <source>
        <dbReference type="PROSITE" id="PS50097"/>
    </source>
</evidence>
<reference evidence="3" key="1">
    <citation type="submission" date="2020-03" db="EMBL/GenBank/DDBJ databases">
        <authorList>
            <person name="He L."/>
        </authorList>
    </citation>
    <scope>NUCLEOTIDE SEQUENCE</scope>
    <source>
        <strain evidence="3">CkLH20</strain>
    </source>
</reference>
<dbReference type="AlphaFoldDB" id="A0A9P6LGA7"/>
<gene>
    <name evidence="3" type="ORF">CkaCkLH20_11057</name>
</gene>
<dbReference type="PANTHER" id="PTHR47843:SF2">
    <property type="entry name" value="BTB DOMAIN-CONTAINING PROTEIN"/>
    <property type="match status" value="1"/>
</dbReference>
<dbReference type="EMBL" id="JAATWM020000045">
    <property type="protein sequence ID" value="KAF9871410.1"/>
    <property type="molecule type" value="Genomic_DNA"/>
</dbReference>
<dbReference type="GeneID" id="62166845"/>
<evidence type="ECO:0000313" key="3">
    <source>
        <dbReference type="EMBL" id="KAF9871410.1"/>
    </source>
</evidence>
<dbReference type="SUPFAM" id="SSF54695">
    <property type="entry name" value="POZ domain"/>
    <property type="match status" value="1"/>
</dbReference>
<comment type="caution">
    <text evidence="3">The sequence shown here is derived from an EMBL/GenBank/DDBJ whole genome shotgun (WGS) entry which is preliminary data.</text>
</comment>
<dbReference type="RefSeq" id="XP_038740871.1">
    <property type="nucleotide sequence ID" value="XM_038893771.1"/>
</dbReference>
<evidence type="ECO:0000313" key="4">
    <source>
        <dbReference type="Proteomes" id="UP000781932"/>
    </source>
</evidence>
<dbReference type="Gene3D" id="3.30.710.10">
    <property type="entry name" value="Potassium Channel Kv1.1, Chain A"/>
    <property type="match status" value="1"/>
</dbReference>